<dbReference type="Gene3D" id="3.30.2010.10">
    <property type="entry name" value="Metalloproteases ('zincins'), catalytic domain"/>
    <property type="match status" value="1"/>
</dbReference>
<evidence type="ECO:0000256" key="3">
    <source>
        <dbReference type="ARBA" id="ARBA00022670"/>
    </source>
</evidence>
<feature type="binding site" evidence="11">
    <location>
        <position position="138"/>
    </location>
    <ligand>
        <name>Zn(2+)</name>
        <dbReference type="ChEBI" id="CHEBI:29105"/>
        <note>catalytic</note>
    </ligand>
</feature>
<keyword evidence="5 11" id="KW-0479">Metal-binding</keyword>
<keyword evidence="7 11" id="KW-0862">Zinc</keyword>
<keyword evidence="3 11" id="KW-0645">Protease</keyword>
<dbReference type="InterPro" id="IPR001915">
    <property type="entry name" value="Peptidase_M48"/>
</dbReference>
<evidence type="ECO:0000313" key="14">
    <source>
        <dbReference type="Proteomes" id="UP001597139"/>
    </source>
</evidence>
<accession>A0ABD6BMH3</accession>
<dbReference type="Pfam" id="PF01435">
    <property type="entry name" value="Peptidase_M48"/>
    <property type="match status" value="1"/>
</dbReference>
<comment type="caution">
    <text evidence="13">The sequence shown here is derived from an EMBL/GenBank/DDBJ whole genome shotgun (WGS) entry which is preliminary data.</text>
</comment>
<keyword evidence="10 11" id="KW-0472">Membrane</keyword>
<keyword evidence="4 11" id="KW-0812">Transmembrane</keyword>
<dbReference type="HAMAP" id="MF_00188">
    <property type="entry name" value="Pept_M48_protease_HtpX"/>
    <property type="match status" value="1"/>
</dbReference>
<feature type="transmembrane region" description="Helical" evidence="11">
    <location>
        <begin position="38"/>
        <end position="55"/>
    </location>
</feature>
<keyword evidence="6 11" id="KW-0378">Hydrolase</keyword>
<evidence type="ECO:0000256" key="4">
    <source>
        <dbReference type="ARBA" id="ARBA00022692"/>
    </source>
</evidence>
<feature type="active site" evidence="11">
    <location>
        <position position="139"/>
    </location>
</feature>
<dbReference type="RefSeq" id="WP_267645418.1">
    <property type="nucleotide sequence ID" value="NZ_JANHGR010000001.1"/>
</dbReference>
<dbReference type="InterPro" id="IPR050083">
    <property type="entry name" value="HtpX_protease"/>
</dbReference>
<evidence type="ECO:0000313" key="13">
    <source>
        <dbReference type="EMBL" id="MFD1566146.1"/>
    </source>
</evidence>
<dbReference type="EMBL" id="JBHUCZ010000001">
    <property type="protein sequence ID" value="MFD1566146.1"/>
    <property type="molecule type" value="Genomic_DNA"/>
</dbReference>
<evidence type="ECO:0000256" key="7">
    <source>
        <dbReference type="ARBA" id="ARBA00022833"/>
    </source>
</evidence>
<dbReference type="Proteomes" id="UP001597139">
    <property type="component" value="Unassembled WGS sequence"/>
</dbReference>
<dbReference type="PANTHER" id="PTHR43221:SF2">
    <property type="entry name" value="PROTEASE HTPX HOMOLOG"/>
    <property type="match status" value="1"/>
</dbReference>
<keyword evidence="8 11" id="KW-1133">Transmembrane helix</keyword>
<dbReference type="NCBIfam" id="NF002669">
    <property type="entry name" value="PRK02391.1"/>
    <property type="match status" value="1"/>
</dbReference>
<reference evidence="13 14" key="1">
    <citation type="journal article" date="2019" name="Int. J. Syst. Evol. Microbiol.">
        <title>The Global Catalogue of Microorganisms (GCM) 10K type strain sequencing project: providing services to taxonomists for standard genome sequencing and annotation.</title>
        <authorList>
            <consortium name="The Broad Institute Genomics Platform"/>
            <consortium name="The Broad Institute Genome Sequencing Center for Infectious Disease"/>
            <person name="Wu L."/>
            <person name="Ma J."/>
        </authorList>
    </citation>
    <scope>NUCLEOTIDE SEQUENCE [LARGE SCALE GENOMIC DNA]</scope>
    <source>
        <strain evidence="13 14">CGMCC 1.12859</strain>
    </source>
</reference>
<keyword evidence="14" id="KW-1185">Reference proteome</keyword>
<evidence type="ECO:0000256" key="10">
    <source>
        <dbReference type="ARBA" id="ARBA00023136"/>
    </source>
</evidence>
<feature type="transmembrane region" description="Helical" evidence="11">
    <location>
        <begin position="183"/>
        <end position="204"/>
    </location>
</feature>
<gene>
    <name evidence="11 13" type="primary">htpX</name>
    <name evidence="13" type="ORF">ACFSAU_01440</name>
</gene>
<evidence type="ECO:0000256" key="9">
    <source>
        <dbReference type="ARBA" id="ARBA00023049"/>
    </source>
</evidence>
<sequence>MEWKADWGLRARMAATMLLLGLLYVVFLGGLWIADVGAFGMVAFMGVFMVGQFFFSDKLALYSMGAREVEREEYPELHATIERLCQQADLPKPKVAVADTRVPNAFAAGRSQKNATVCVTRGLLQTLDSEEMEGVLAHELAHVKNRDVMVMTIASFLSTLAFMVVRFGFLFGGGRDRQGGGQVIVAIAVSFAVWILSFLLIRLLSRYREYAADRGAAAITGKPAALASALLTIDGSMDRVPSEDLRETSEMNAFFVIPIRSGFIGRVFSTHPSTENRVERLRDLERQMETQ</sequence>
<comment type="subcellular location">
    <subcellularLocation>
        <location evidence="11">Cell membrane</location>
        <topology evidence="11">Multi-pass membrane protein</topology>
    </subcellularLocation>
</comment>
<feature type="domain" description="Peptidase M48" evidence="12">
    <location>
        <begin position="75"/>
        <end position="284"/>
    </location>
</feature>
<evidence type="ECO:0000256" key="11">
    <source>
        <dbReference type="HAMAP-Rule" id="MF_00188"/>
    </source>
</evidence>
<feature type="binding site" evidence="11">
    <location>
        <position position="142"/>
    </location>
    <ligand>
        <name>Zn(2+)</name>
        <dbReference type="ChEBI" id="CHEBI:29105"/>
        <note>catalytic</note>
    </ligand>
</feature>
<proteinExistence type="inferred from homology"/>
<dbReference type="EC" id="3.4.24.-" evidence="11"/>
<dbReference type="InterPro" id="IPR022919">
    <property type="entry name" value="Pept_M48_protease_HtpX"/>
</dbReference>
<organism evidence="13 14">
    <name type="scientific">Halolamina litorea</name>
    <dbReference type="NCBI Taxonomy" id="1515593"/>
    <lineage>
        <taxon>Archaea</taxon>
        <taxon>Methanobacteriati</taxon>
        <taxon>Methanobacteriota</taxon>
        <taxon>Stenosarchaea group</taxon>
        <taxon>Halobacteria</taxon>
        <taxon>Halobacteriales</taxon>
        <taxon>Haloferacaceae</taxon>
    </lineage>
</organism>
<evidence type="ECO:0000256" key="6">
    <source>
        <dbReference type="ARBA" id="ARBA00022801"/>
    </source>
</evidence>
<dbReference type="GO" id="GO:0004222">
    <property type="term" value="F:metalloendopeptidase activity"/>
    <property type="evidence" value="ECO:0007669"/>
    <property type="project" value="UniProtKB-UniRule"/>
</dbReference>
<dbReference type="PANTHER" id="PTHR43221">
    <property type="entry name" value="PROTEASE HTPX"/>
    <property type="match status" value="1"/>
</dbReference>
<dbReference type="CDD" id="cd07327">
    <property type="entry name" value="M48B_HtpX_like"/>
    <property type="match status" value="1"/>
</dbReference>
<keyword evidence="2 11" id="KW-1003">Cell membrane</keyword>
<name>A0ABD6BMH3_9EURY</name>
<dbReference type="AlphaFoldDB" id="A0ABD6BMH3"/>
<comment type="cofactor">
    <cofactor evidence="11">
        <name>Zn(2+)</name>
        <dbReference type="ChEBI" id="CHEBI:29105"/>
    </cofactor>
    <text evidence="11">Binds 1 zinc ion per subunit.</text>
</comment>
<evidence type="ECO:0000256" key="1">
    <source>
        <dbReference type="ARBA" id="ARBA00009779"/>
    </source>
</evidence>
<keyword evidence="9 11" id="KW-0482">Metalloprotease</keyword>
<feature type="binding site" evidence="11">
    <location>
        <position position="209"/>
    </location>
    <ligand>
        <name>Zn(2+)</name>
        <dbReference type="ChEBI" id="CHEBI:29105"/>
        <note>catalytic</note>
    </ligand>
</feature>
<evidence type="ECO:0000256" key="8">
    <source>
        <dbReference type="ARBA" id="ARBA00022989"/>
    </source>
</evidence>
<dbReference type="GO" id="GO:0005886">
    <property type="term" value="C:plasma membrane"/>
    <property type="evidence" value="ECO:0007669"/>
    <property type="project" value="UniProtKB-SubCell"/>
</dbReference>
<comment type="similarity">
    <text evidence="1 11">Belongs to the peptidase M48B family.</text>
</comment>
<evidence type="ECO:0000256" key="5">
    <source>
        <dbReference type="ARBA" id="ARBA00022723"/>
    </source>
</evidence>
<dbReference type="GO" id="GO:0008270">
    <property type="term" value="F:zinc ion binding"/>
    <property type="evidence" value="ECO:0007669"/>
    <property type="project" value="UniProtKB-UniRule"/>
</dbReference>
<evidence type="ECO:0000256" key="2">
    <source>
        <dbReference type="ARBA" id="ARBA00022475"/>
    </source>
</evidence>
<evidence type="ECO:0000259" key="12">
    <source>
        <dbReference type="Pfam" id="PF01435"/>
    </source>
</evidence>
<feature type="transmembrane region" description="Helical" evidence="11">
    <location>
        <begin position="12"/>
        <end position="32"/>
    </location>
</feature>
<feature type="transmembrane region" description="Helical" evidence="11">
    <location>
        <begin position="148"/>
        <end position="171"/>
    </location>
</feature>
<protein>
    <recommendedName>
        <fullName evidence="11">Protease HtpX homolog</fullName>
        <ecNumber evidence="11">3.4.24.-</ecNumber>
    </recommendedName>
</protein>
<dbReference type="GO" id="GO:0006508">
    <property type="term" value="P:proteolysis"/>
    <property type="evidence" value="ECO:0007669"/>
    <property type="project" value="UniProtKB-KW"/>
</dbReference>